<evidence type="ECO:0000256" key="2">
    <source>
        <dbReference type="SAM" id="Phobius"/>
    </source>
</evidence>
<keyword evidence="3" id="KW-0732">Signal</keyword>
<feature type="transmembrane region" description="Helical" evidence="2">
    <location>
        <begin position="422"/>
        <end position="442"/>
    </location>
</feature>
<dbReference type="GO" id="GO:0005975">
    <property type="term" value="P:carbohydrate metabolic process"/>
    <property type="evidence" value="ECO:0007669"/>
    <property type="project" value="UniProtKB-ARBA"/>
</dbReference>
<feature type="signal peptide" evidence="3">
    <location>
        <begin position="1"/>
        <end position="26"/>
    </location>
</feature>
<dbReference type="InterPro" id="IPR015919">
    <property type="entry name" value="Cadherin-like_sf"/>
</dbReference>
<feature type="domain" description="PKD/Chitinase" evidence="4">
    <location>
        <begin position="136"/>
        <end position="207"/>
    </location>
</feature>
<evidence type="ECO:0000313" key="6">
    <source>
        <dbReference type="Proteomes" id="UP000198765"/>
    </source>
</evidence>
<feature type="domain" description="PKD/Chitinase" evidence="4">
    <location>
        <begin position="299"/>
        <end position="382"/>
    </location>
</feature>
<keyword evidence="6" id="KW-1185">Reference proteome</keyword>
<feature type="region of interest" description="Disordered" evidence="1">
    <location>
        <begin position="380"/>
        <end position="416"/>
    </location>
</feature>
<keyword evidence="2" id="KW-0472">Membrane</keyword>
<dbReference type="PANTHER" id="PTHR37494:SF1">
    <property type="entry name" value="STAPHYLOCOCCUS AUREUS SURFACE PROTEIN A"/>
    <property type="match status" value="1"/>
</dbReference>
<dbReference type="GO" id="GO:0005509">
    <property type="term" value="F:calcium ion binding"/>
    <property type="evidence" value="ECO:0007669"/>
    <property type="project" value="InterPro"/>
</dbReference>
<dbReference type="SMART" id="SM00089">
    <property type="entry name" value="PKD"/>
    <property type="match status" value="3"/>
</dbReference>
<reference evidence="5 6" key="1">
    <citation type="submission" date="2016-06" db="EMBL/GenBank/DDBJ databases">
        <authorList>
            <person name="Kjaerup R.B."/>
            <person name="Dalgaard T.S."/>
            <person name="Juul-Madsen H.R."/>
        </authorList>
    </citation>
    <scope>NUCLEOTIDE SEQUENCE [LARGE SCALE GENOMIC DNA]</scope>
    <source>
        <strain evidence="5 6">DSM 45248</strain>
    </source>
</reference>
<protein>
    <submittedName>
        <fullName evidence="5">LPXTG-motif cell wall anchor domain-containing protein</fullName>
    </submittedName>
</protein>
<sequence>MKTLRPIMILSALMVLIFGTAQPAAAATITITSGDPTSPVTAYEPYPTHTFTASGGTEPYTASLRSGSLPVGMALSSISRNLSGTPTTPGTYTFGVRITDKDGSYADQDVTVEVVAPTITITSGDPTSPVTAYEPYPTHTFTASGGTEPYTASLRSGSLPVGMALSSLSRNLSGTPTTPGTYTFGVRITDANGFYAEQEVTVEVVAPTITITSGAPTSPWFTGQPYPTHTFTASGGTGPHTLSLRSGSLPVGMALSSISGKLSGTPTSTGTYTFGIRMTDANGFYAEQNVTVVIADPATTITSGDPPLGTVGEAYSFRFTAAGDSDIRFSLAAGDLPDGLTLAPDGVLGGTPEAVGSFRFTVKATGTATSDTAEVTVTIAAAPSPTPSPTSTPTSPAPGTPDPASPTTTPGSGLPVTGSSTATMLLLGVAAIAVGGMILVVLRVRRQRFTAGG</sequence>
<feature type="compositionally biased region" description="Pro residues" evidence="1">
    <location>
        <begin position="384"/>
        <end position="404"/>
    </location>
</feature>
<accession>A0A1A8Z096</accession>
<dbReference type="Pfam" id="PF05345">
    <property type="entry name" value="He_PIG"/>
    <property type="match status" value="4"/>
</dbReference>
<keyword evidence="2" id="KW-0812">Transmembrane</keyword>
<dbReference type="InterPro" id="IPR013783">
    <property type="entry name" value="Ig-like_fold"/>
</dbReference>
<evidence type="ECO:0000313" key="5">
    <source>
        <dbReference type="EMBL" id="SBT37272.1"/>
    </source>
</evidence>
<feature type="compositionally biased region" description="Low complexity" evidence="1">
    <location>
        <begin position="405"/>
        <end position="416"/>
    </location>
</feature>
<proteinExistence type="predicted"/>
<dbReference type="Proteomes" id="UP000198765">
    <property type="component" value="Chromosome I"/>
</dbReference>
<dbReference type="SUPFAM" id="SSF49313">
    <property type="entry name" value="Cadherin-like"/>
    <property type="match status" value="4"/>
</dbReference>
<dbReference type="EMBL" id="LT594324">
    <property type="protein sequence ID" value="SBT37272.1"/>
    <property type="molecule type" value="Genomic_DNA"/>
</dbReference>
<dbReference type="PATRIC" id="fig|299146.4.peg.79"/>
<keyword evidence="2" id="KW-1133">Transmembrane helix</keyword>
<dbReference type="GO" id="GO:0016020">
    <property type="term" value="C:membrane"/>
    <property type="evidence" value="ECO:0007669"/>
    <property type="project" value="InterPro"/>
</dbReference>
<dbReference type="Gene3D" id="2.60.40.10">
    <property type="entry name" value="Immunoglobulins"/>
    <property type="match status" value="4"/>
</dbReference>
<dbReference type="InterPro" id="IPR022409">
    <property type="entry name" value="PKD/Chitinase_dom"/>
</dbReference>
<dbReference type="PANTHER" id="PTHR37494">
    <property type="entry name" value="HEMAGGLUTININ"/>
    <property type="match status" value="1"/>
</dbReference>
<evidence type="ECO:0000256" key="3">
    <source>
        <dbReference type="SAM" id="SignalP"/>
    </source>
</evidence>
<dbReference type="OrthoDB" id="904022at2"/>
<gene>
    <name evidence="5" type="ORF">GA0070621_0080</name>
</gene>
<evidence type="ECO:0000256" key="1">
    <source>
        <dbReference type="SAM" id="MobiDB-lite"/>
    </source>
</evidence>
<organism evidence="5 6">
    <name type="scientific">Micromonospora narathiwatensis</name>
    <dbReference type="NCBI Taxonomy" id="299146"/>
    <lineage>
        <taxon>Bacteria</taxon>
        <taxon>Bacillati</taxon>
        <taxon>Actinomycetota</taxon>
        <taxon>Actinomycetes</taxon>
        <taxon>Micromonosporales</taxon>
        <taxon>Micromonosporaceae</taxon>
        <taxon>Micromonospora</taxon>
    </lineage>
</organism>
<feature type="domain" description="PKD/Chitinase" evidence="4">
    <location>
        <begin position="46"/>
        <end position="117"/>
    </location>
</feature>
<dbReference type="AlphaFoldDB" id="A0A1A8Z096"/>
<feature type="chain" id="PRO_5008382299" evidence="3">
    <location>
        <begin position="27"/>
        <end position="453"/>
    </location>
</feature>
<dbReference type="RefSeq" id="WP_091190260.1">
    <property type="nucleotide sequence ID" value="NZ_LT594324.1"/>
</dbReference>
<name>A0A1A8Z096_9ACTN</name>
<evidence type="ECO:0000259" key="4">
    <source>
        <dbReference type="SMART" id="SM00089"/>
    </source>
</evidence>